<protein>
    <recommendedName>
        <fullName evidence="4">Bacteriophage lambda Replication protein O N-terminal domain-containing protein</fullName>
    </recommendedName>
</protein>
<comment type="caution">
    <text evidence="2">The sequence shown here is derived from an EMBL/GenBank/DDBJ whole genome shotgun (WGS) entry which is preliminary data.</text>
</comment>
<proteinExistence type="predicted"/>
<dbReference type="RefSeq" id="WP_281462672.1">
    <property type="nucleotide sequence ID" value="NZ_JASBAN010000001.1"/>
</dbReference>
<accession>A0ABT6Q826</accession>
<name>A0ABT6Q826_9PROT</name>
<dbReference type="EMBL" id="JASBAN010000001">
    <property type="protein sequence ID" value="MDI2113052.1"/>
    <property type="molecule type" value="Genomic_DNA"/>
</dbReference>
<feature type="region of interest" description="Disordered" evidence="1">
    <location>
        <begin position="115"/>
        <end position="182"/>
    </location>
</feature>
<gene>
    <name evidence="2" type="ORF">QJV33_07125</name>
</gene>
<feature type="compositionally biased region" description="Basic and acidic residues" evidence="1">
    <location>
        <begin position="142"/>
        <end position="160"/>
    </location>
</feature>
<evidence type="ECO:0000313" key="3">
    <source>
        <dbReference type="Proteomes" id="UP001431775"/>
    </source>
</evidence>
<sequence>MARIPSNQYYIQLDYRAVLCDGTLNSIDDAAQNIWTTMFYKSLSYEEMGHFKVNGKPLSISDLAKVLGKDLKKLKRVLPILVEVGLCEQLEDGTIIIPSSKFDQFACNLHSKCAQSDGKTTAKPRQNAEQNGSLKPKTTPPIKEKNINRKDISNKLDIPPKDINTPQAKSKHGSRLPDDWLPDEEDREYARNRGLDVIRTIEDFCGYWHAKAGKDAIKMDWSLTWKTWCRKARDWGNVHHFPKQNQQHPAKKPHNLDWMIEEDNQLWGNV</sequence>
<organism evidence="2 3">
    <name type="scientific">Commensalibacter nepenthis</name>
    <dbReference type="NCBI Taxonomy" id="3043872"/>
    <lineage>
        <taxon>Bacteria</taxon>
        <taxon>Pseudomonadati</taxon>
        <taxon>Pseudomonadota</taxon>
        <taxon>Alphaproteobacteria</taxon>
        <taxon>Acetobacterales</taxon>
        <taxon>Acetobacteraceae</taxon>
    </lineage>
</organism>
<dbReference type="Proteomes" id="UP001431775">
    <property type="component" value="Unassembled WGS sequence"/>
</dbReference>
<keyword evidence="3" id="KW-1185">Reference proteome</keyword>
<evidence type="ECO:0008006" key="4">
    <source>
        <dbReference type="Google" id="ProtNLM"/>
    </source>
</evidence>
<evidence type="ECO:0000313" key="2">
    <source>
        <dbReference type="EMBL" id="MDI2113052.1"/>
    </source>
</evidence>
<reference evidence="2" key="1">
    <citation type="submission" date="2023-05" db="EMBL/GenBank/DDBJ databases">
        <title>Whole genome sequence of Commensalibacter sp.</title>
        <authorList>
            <person name="Charoenyingcharoen P."/>
            <person name="Yukphan P."/>
        </authorList>
    </citation>
    <scope>NUCLEOTIDE SEQUENCE</scope>
    <source>
        <strain evidence="2">TBRC 10068</strain>
    </source>
</reference>
<feature type="compositionally biased region" description="Polar residues" evidence="1">
    <location>
        <begin position="115"/>
        <end position="133"/>
    </location>
</feature>
<evidence type="ECO:0000256" key="1">
    <source>
        <dbReference type="SAM" id="MobiDB-lite"/>
    </source>
</evidence>